<dbReference type="AlphaFoldDB" id="A0A9R1UJC5"/>
<dbReference type="Proteomes" id="UP000235145">
    <property type="component" value="Unassembled WGS sequence"/>
</dbReference>
<dbReference type="SUPFAM" id="SSF53098">
    <property type="entry name" value="Ribonuclease H-like"/>
    <property type="match status" value="1"/>
</dbReference>
<sequence length="269" mass="31458">MESYNYKRVGMHDHLVEMGRNIVRYSHPDMPYKHSRLWMEDEIEDIFVNDLELRFLRVSLNWTDSTKTLIDTLLDHYPKHFKQIILLHSSSLAANFITKLPKIAKQNDSIWVTIDRLTKSAHFLAMRQKTRMEKYAQVYLDEIVARHGVPLKIITDGNTRFTSHFWASMQRELGSQVALSTTYHPQTDDQTERTIQTVEDILHACEALYNNSYHVSIKMPPYEALYGCKCRMPLGWRDIGQKILGGPEMNQDTTNKIQIVQERMKAAQD</sequence>
<evidence type="ECO:0000313" key="2">
    <source>
        <dbReference type="EMBL" id="KAJ0188188.1"/>
    </source>
</evidence>
<dbReference type="PROSITE" id="PS50994">
    <property type="entry name" value="INTEGRASE"/>
    <property type="match status" value="1"/>
</dbReference>
<proteinExistence type="predicted"/>
<dbReference type="PANTHER" id="PTHR45835:SF101">
    <property type="entry name" value="NUCLEOTIDYLTRANSFERASE, RIBONUCLEASE H"/>
    <property type="match status" value="1"/>
</dbReference>
<dbReference type="InterPro" id="IPR001584">
    <property type="entry name" value="Integrase_cat-core"/>
</dbReference>
<evidence type="ECO:0000259" key="1">
    <source>
        <dbReference type="PROSITE" id="PS50994"/>
    </source>
</evidence>
<keyword evidence="3" id="KW-1185">Reference proteome</keyword>
<dbReference type="EMBL" id="NBSK02000009">
    <property type="protein sequence ID" value="KAJ0188188.1"/>
    <property type="molecule type" value="Genomic_DNA"/>
</dbReference>
<name>A0A9R1UJC5_LACSA</name>
<protein>
    <recommendedName>
        <fullName evidence="1">Integrase catalytic domain-containing protein</fullName>
    </recommendedName>
</protein>
<reference evidence="2 3" key="1">
    <citation type="journal article" date="2017" name="Nat. Commun.">
        <title>Genome assembly with in vitro proximity ligation data and whole-genome triplication in lettuce.</title>
        <authorList>
            <person name="Reyes-Chin-Wo S."/>
            <person name="Wang Z."/>
            <person name="Yang X."/>
            <person name="Kozik A."/>
            <person name="Arikit S."/>
            <person name="Song C."/>
            <person name="Xia L."/>
            <person name="Froenicke L."/>
            <person name="Lavelle D.O."/>
            <person name="Truco M.J."/>
            <person name="Xia R."/>
            <person name="Zhu S."/>
            <person name="Xu C."/>
            <person name="Xu H."/>
            <person name="Xu X."/>
            <person name="Cox K."/>
            <person name="Korf I."/>
            <person name="Meyers B.C."/>
            <person name="Michelmore R.W."/>
        </authorList>
    </citation>
    <scope>NUCLEOTIDE SEQUENCE [LARGE SCALE GENOMIC DNA]</scope>
    <source>
        <strain evidence="3">cv. Salinas</strain>
        <tissue evidence="2">Seedlings</tissue>
    </source>
</reference>
<dbReference type="PANTHER" id="PTHR45835">
    <property type="entry name" value="YALI0A06105P"/>
    <property type="match status" value="1"/>
</dbReference>
<accession>A0A9R1UJC5</accession>
<dbReference type="GO" id="GO:0015074">
    <property type="term" value="P:DNA integration"/>
    <property type="evidence" value="ECO:0007669"/>
    <property type="project" value="InterPro"/>
</dbReference>
<dbReference type="GO" id="GO:0003676">
    <property type="term" value="F:nucleic acid binding"/>
    <property type="evidence" value="ECO:0007669"/>
    <property type="project" value="InterPro"/>
</dbReference>
<dbReference type="InterPro" id="IPR012337">
    <property type="entry name" value="RNaseH-like_sf"/>
</dbReference>
<feature type="domain" description="Integrase catalytic" evidence="1">
    <location>
        <begin position="74"/>
        <end position="202"/>
    </location>
</feature>
<organism evidence="2 3">
    <name type="scientific">Lactuca sativa</name>
    <name type="common">Garden lettuce</name>
    <dbReference type="NCBI Taxonomy" id="4236"/>
    <lineage>
        <taxon>Eukaryota</taxon>
        <taxon>Viridiplantae</taxon>
        <taxon>Streptophyta</taxon>
        <taxon>Embryophyta</taxon>
        <taxon>Tracheophyta</taxon>
        <taxon>Spermatophyta</taxon>
        <taxon>Magnoliopsida</taxon>
        <taxon>eudicotyledons</taxon>
        <taxon>Gunneridae</taxon>
        <taxon>Pentapetalae</taxon>
        <taxon>asterids</taxon>
        <taxon>campanulids</taxon>
        <taxon>Asterales</taxon>
        <taxon>Asteraceae</taxon>
        <taxon>Cichorioideae</taxon>
        <taxon>Cichorieae</taxon>
        <taxon>Lactucinae</taxon>
        <taxon>Lactuca</taxon>
    </lineage>
</organism>
<evidence type="ECO:0000313" key="3">
    <source>
        <dbReference type="Proteomes" id="UP000235145"/>
    </source>
</evidence>
<gene>
    <name evidence="2" type="ORF">LSAT_V11C900493310</name>
</gene>
<dbReference type="InterPro" id="IPR036397">
    <property type="entry name" value="RNaseH_sf"/>
</dbReference>
<comment type="caution">
    <text evidence="2">The sequence shown here is derived from an EMBL/GenBank/DDBJ whole genome shotgun (WGS) entry which is preliminary data.</text>
</comment>
<dbReference type="Gene3D" id="3.30.420.10">
    <property type="entry name" value="Ribonuclease H-like superfamily/Ribonuclease H"/>
    <property type="match status" value="1"/>
</dbReference>